<organism evidence="11">
    <name type="scientific">Calcidiscus leptoporus</name>
    <dbReference type="NCBI Taxonomy" id="127549"/>
    <lineage>
        <taxon>Eukaryota</taxon>
        <taxon>Haptista</taxon>
        <taxon>Haptophyta</taxon>
        <taxon>Prymnesiophyceae</taxon>
        <taxon>Coccolithales</taxon>
        <taxon>Calcidiscaceae</taxon>
        <taxon>Calcidiscus</taxon>
    </lineage>
</organism>
<evidence type="ECO:0000256" key="4">
    <source>
        <dbReference type="ARBA" id="ARBA00023139"/>
    </source>
</evidence>
<dbReference type="InterPro" id="IPR011012">
    <property type="entry name" value="Longin-like_dom_sf"/>
</dbReference>
<feature type="domain" description="V-SNARE coiled-coil homology" evidence="10">
    <location>
        <begin position="146"/>
        <end position="206"/>
    </location>
</feature>
<proteinExistence type="inferred from homology"/>
<evidence type="ECO:0000259" key="10">
    <source>
        <dbReference type="PROSITE" id="PS50892"/>
    </source>
</evidence>
<dbReference type="EMBL" id="HBER01003442">
    <property type="protein sequence ID" value="CAD8526134.1"/>
    <property type="molecule type" value="Transcribed_RNA"/>
</dbReference>
<accession>A0A7S0IMA4</accession>
<evidence type="ECO:0000256" key="2">
    <source>
        <dbReference type="ARBA" id="ARBA00022481"/>
    </source>
</evidence>
<evidence type="ECO:0000256" key="7">
    <source>
        <dbReference type="ARBA" id="ARBA00046278"/>
    </source>
</evidence>
<evidence type="ECO:0000313" key="11">
    <source>
        <dbReference type="EMBL" id="CAD8526134.1"/>
    </source>
</evidence>
<protein>
    <recommendedName>
        <fullName evidence="12">V-SNARE coiled-coil homology domain-containing protein</fullName>
    </recommendedName>
</protein>
<dbReference type="Gene3D" id="3.30.450.50">
    <property type="entry name" value="Longin domain"/>
    <property type="match status" value="1"/>
</dbReference>
<dbReference type="Pfam" id="PF00957">
    <property type="entry name" value="Synaptobrevin"/>
    <property type="match status" value="1"/>
</dbReference>
<keyword evidence="3" id="KW-0472">Membrane</keyword>
<reference evidence="11" key="1">
    <citation type="submission" date="2021-01" db="EMBL/GenBank/DDBJ databases">
        <authorList>
            <person name="Corre E."/>
            <person name="Pelletier E."/>
            <person name="Niang G."/>
            <person name="Scheremetjew M."/>
            <person name="Finn R."/>
            <person name="Kale V."/>
            <person name="Holt S."/>
            <person name="Cochrane G."/>
            <person name="Meng A."/>
            <person name="Brown T."/>
            <person name="Cohen L."/>
        </authorList>
    </citation>
    <scope>NUCLEOTIDE SEQUENCE</scope>
    <source>
        <strain evidence="11">RCC1130</strain>
    </source>
</reference>
<dbReference type="GO" id="GO:0005794">
    <property type="term" value="C:Golgi apparatus"/>
    <property type="evidence" value="ECO:0007669"/>
    <property type="project" value="TreeGrafter"/>
</dbReference>
<dbReference type="SUPFAM" id="SSF64356">
    <property type="entry name" value="SNARE-like"/>
    <property type="match status" value="1"/>
</dbReference>
<evidence type="ECO:0008006" key="12">
    <source>
        <dbReference type="Google" id="ProtNLM"/>
    </source>
</evidence>
<keyword evidence="5" id="KW-0449">Lipoprotein</keyword>
<evidence type="ECO:0000256" key="8">
    <source>
        <dbReference type="PROSITE-ProRule" id="PRU00290"/>
    </source>
</evidence>
<dbReference type="PANTHER" id="PTHR45806">
    <property type="entry name" value="SYNAPTOBREVIN HOMOLOG YKT6"/>
    <property type="match status" value="1"/>
</dbReference>
<name>A0A7S0IMA4_9EUKA</name>
<dbReference type="InterPro" id="IPR042855">
    <property type="entry name" value="V_SNARE_CC"/>
</dbReference>
<comment type="similarity">
    <text evidence="1">Belongs to the synaptobrevin family.</text>
</comment>
<dbReference type="InterPro" id="IPR010908">
    <property type="entry name" value="Longin_dom"/>
</dbReference>
<evidence type="ECO:0000259" key="9">
    <source>
        <dbReference type="PROSITE" id="PS50859"/>
    </source>
</evidence>
<evidence type="ECO:0000256" key="3">
    <source>
        <dbReference type="ARBA" id="ARBA00023136"/>
    </source>
</evidence>
<sequence>MRLLFSALYKTGSVAPGKDGPVLLSAANELSSFGYFQRGSVREMMAFFARTIAKNATPGQRTSVKEQGYLCHMYVSPMGMTAVCFADSEYPARVAFGYLSKLCEDFAQATNGQLSSSSEDNCMDATFQAAHLKLLTQFQDPAQADQLTQIMAELEQTKLVLHETIEAALERGQKIDDLVAKSNDLSGSSKAFFKTAKKQNQCCSYM</sequence>
<keyword evidence="2" id="KW-0488">Methylation</keyword>
<dbReference type="PROSITE" id="PS50859">
    <property type="entry name" value="LONGIN"/>
    <property type="match status" value="1"/>
</dbReference>
<comment type="subcellular location">
    <subcellularLocation>
        <location evidence="7">Endomembrane system</location>
        <topology evidence="7">Lipid-anchor</topology>
        <orientation evidence="7">Cytoplasmic side</orientation>
    </subcellularLocation>
</comment>
<keyword evidence="6" id="KW-0636">Prenylation</keyword>
<dbReference type="PROSITE" id="PS50892">
    <property type="entry name" value="V_SNARE"/>
    <property type="match status" value="1"/>
</dbReference>
<dbReference type="AlphaFoldDB" id="A0A7S0IMA4"/>
<keyword evidence="4" id="KW-0564">Palmitate</keyword>
<evidence type="ECO:0000256" key="6">
    <source>
        <dbReference type="ARBA" id="ARBA00023289"/>
    </source>
</evidence>
<evidence type="ECO:0000256" key="5">
    <source>
        <dbReference type="ARBA" id="ARBA00023288"/>
    </source>
</evidence>
<dbReference type="Gene3D" id="1.20.5.110">
    <property type="match status" value="1"/>
</dbReference>
<dbReference type="CDD" id="cd14824">
    <property type="entry name" value="Longin"/>
    <property type="match status" value="1"/>
</dbReference>
<keyword evidence="8" id="KW-0175">Coiled coil</keyword>
<dbReference type="SMART" id="SM01270">
    <property type="entry name" value="Longin"/>
    <property type="match status" value="1"/>
</dbReference>
<feature type="domain" description="Longin" evidence="9">
    <location>
        <begin position="7"/>
        <end position="131"/>
    </location>
</feature>
<dbReference type="GO" id="GO:0006888">
    <property type="term" value="P:endoplasmic reticulum to Golgi vesicle-mediated transport"/>
    <property type="evidence" value="ECO:0007669"/>
    <property type="project" value="TreeGrafter"/>
</dbReference>
<dbReference type="SUPFAM" id="SSF58038">
    <property type="entry name" value="SNARE fusion complex"/>
    <property type="match status" value="1"/>
</dbReference>
<evidence type="ECO:0000256" key="1">
    <source>
        <dbReference type="ARBA" id="ARBA00008025"/>
    </source>
</evidence>
<dbReference type="PANTHER" id="PTHR45806:SF1">
    <property type="entry name" value="SYNAPTOBREVIN HOMOLOG YKT6"/>
    <property type="match status" value="1"/>
</dbReference>
<dbReference type="Pfam" id="PF13774">
    <property type="entry name" value="Longin"/>
    <property type="match status" value="1"/>
</dbReference>
<gene>
    <name evidence="11" type="ORF">CLEP1334_LOCUS1781</name>
</gene>
<dbReference type="GO" id="GO:0005484">
    <property type="term" value="F:SNAP receptor activity"/>
    <property type="evidence" value="ECO:0007669"/>
    <property type="project" value="TreeGrafter"/>
</dbReference>